<dbReference type="EMBL" id="BAAALF010000059">
    <property type="protein sequence ID" value="GAA1242159.1"/>
    <property type="molecule type" value="Genomic_DNA"/>
</dbReference>
<organism evidence="2 3">
    <name type="scientific">Kitasatospora nipponensis</name>
    <dbReference type="NCBI Taxonomy" id="258049"/>
    <lineage>
        <taxon>Bacteria</taxon>
        <taxon>Bacillati</taxon>
        <taxon>Actinomycetota</taxon>
        <taxon>Actinomycetes</taxon>
        <taxon>Kitasatosporales</taxon>
        <taxon>Streptomycetaceae</taxon>
        <taxon>Kitasatospora</taxon>
    </lineage>
</organism>
<comment type="caution">
    <text evidence="2">The sequence shown here is derived from an EMBL/GenBank/DDBJ whole genome shotgun (WGS) entry which is preliminary data.</text>
</comment>
<evidence type="ECO:0000256" key="1">
    <source>
        <dbReference type="SAM" id="SignalP"/>
    </source>
</evidence>
<evidence type="ECO:0008006" key="4">
    <source>
        <dbReference type="Google" id="ProtNLM"/>
    </source>
</evidence>
<keyword evidence="1" id="KW-0732">Signal</keyword>
<dbReference type="RefSeq" id="WP_344442734.1">
    <property type="nucleotide sequence ID" value="NZ_BAAALF010000059.1"/>
</dbReference>
<name>A0ABN1WCS9_9ACTN</name>
<protein>
    <recommendedName>
        <fullName evidence="4">Secreted protein</fullName>
    </recommendedName>
</protein>
<dbReference type="Proteomes" id="UP001500037">
    <property type="component" value="Unassembled WGS sequence"/>
</dbReference>
<reference evidence="2 3" key="1">
    <citation type="journal article" date="2019" name="Int. J. Syst. Evol. Microbiol.">
        <title>The Global Catalogue of Microorganisms (GCM) 10K type strain sequencing project: providing services to taxonomists for standard genome sequencing and annotation.</title>
        <authorList>
            <consortium name="The Broad Institute Genomics Platform"/>
            <consortium name="The Broad Institute Genome Sequencing Center for Infectious Disease"/>
            <person name="Wu L."/>
            <person name="Ma J."/>
        </authorList>
    </citation>
    <scope>NUCLEOTIDE SEQUENCE [LARGE SCALE GENOMIC DNA]</scope>
    <source>
        <strain evidence="2 3">JCM 13004</strain>
    </source>
</reference>
<evidence type="ECO:0000313" key="3">
    <source>
        <dbReference type="Proteomes" id="UP001500037"/>
    </source>
</evidence>
<dbReference type="InterPro" id="IPR006311">
    <property type="entry name" value="TAT_signal"/>
</dbReference>
<gene>
    <name evidence="2" type="ORF">GCM10009665_36200</name>
</gene>
<dbReference type="PROSITE" id="PS51318">
    <property type="entry name" value="TAT"/>
    <property type="match status" value="1"/>
</dbReference>
<feature type="signal peptide" evidence="1">
    <location>
        <begin position="1"/>
        <end position="33"/>
    </location>
</feature>
<sequence>MLTRRTSLRSAVAVLGVGAAIALSTTVATPAFAANEGTYYGTWGSCAATEEIQVQYVQGGYHDQMEFFPTTTGARCGYRLLNNGNIIWASPSAGTGWVYDGPTNYMCPQIYDLSTGIVKWQGVCN</sequence>
<evidence type="ECO:0000313" key="2">
    <source>
        <dbReference type="EMBL" id="GAA1242159.1"/>
    </source>
</evidence>
<keyword evidence="3" id="KW-1185">Reference proteome</keyword>
<feature type="chain" id="PRO_5046608425" description="Secreted protein" evidence="1">
    <location>
        <begin position="34"/>
        <end position="125"/>
    </location>
</feature>
<proteinExistence type="predicted"/>
<accession>A0ABN1WCS9</accession>